<evidence type="ECO:0000313" key="2">
    <source>
        <dbReference type="EMBL" id="KAJ7632020.1"/>
    </source>
</evidence>
<gene>
    <name evidence="2" type="ORF">B0H17DRAFT_1150027</name>
</gene>
<dbReference type="AlphaFoldDB" id="A0AAD7BVQ0"/>
<name>A0AAD7BVQ0_MYCRO</name>
<feature type="region of interest" description="Disordered" evidence="1">
    <location>
        <begin position="48"/>
        <end position="73"/>
    </location>
</feature>
<protein>
    <submittedName>
        <fullName evidence="2">Uncharacterized protein</fullName>
    </submittedName>
</protein>
<evidence type="ECO:0000313" key="3">
    <source>
        <dbReference type="Proteomes" id="UP001221757"/>
    </source>
</evidence>
<organism evidence="2 3">
    <name type="scientific">Mycena rosella</name>
    <name type="common">Pink bonnet</name>
    <name type="synonym">Agaricus rosellus</name>
    <dbReference type="NCBI Taxonomy" id="1033263"/>
    <lineage>
        <taxon>Eukaryota</taxon>
        <taxon>Fungi</taxon>
        <taxon>Dikarya</taxon>
        <taxon>Basidiomycota</taxon>
        <taxon>Agaricomycotina</taxon>
        <taxon>Agaricomycetes</taxon>
        <taxon>Agaricomycetidae</taxon>
        <taxon>Agaricales</taxon>
        <taxon>Marasmiineae</taxon>
        <taxon>Mycenaceae</taxon>
        <taxon>Mycena</taxon>
    </lineage>
</organism>
<feature type="region of interest" description="Disordered" evidence="1">
    <location>
        <begin position="179"/>
        <end position="205"/>
    </location>
</feature>
<dbReference type="Proteomes" id="UP001221757">
    <property type="component" value="Unassembled WGS sequence"/>
</dbReference>
<keyword evidence="3" id="KW-1185">Reference proteome</keyword>
<evidence type="ECO:0000256" key="1">
    <source>
        <dbReference type="SAM" id="MobiDB-lite"/>
    </source>
</evidence>
<reference evidence="2" key="1">
    <citation type="submission" date="2023-03" db="EMBL/GenBank/DDBJ databases">
        <title>Massive genome expansion in bonnet fungi (Mycena s.s.) driven by repeated elements and novel gene families across ecological guilds.</title>
        <authorList>
            <consortium name="Lawrence Berkeley National Laboratory"/>
            <person name="Harder C.B."/>
            <person name="Miyauchi S."/>
            <person name="Viragh M."/>
            <person name="Kuo A."/>
            <person name="Thoen E."/>
            <person name="Andreopoulos B."/>
            <person name="Lu D."/>
            <person name="Skrede I."/>
            <person name="Drula E."/>
            <person name="Henrissat B."/>
            <person name="Morin E."/>
            <person name="Kohler A."/>
            <person name="Barry K."/>
            <person name="LaButti K."/>
            <person name="Morin E."/>
            <person name="Salamov A."/>
            <person name="Lipzen A."/>
            <person name="Mereny Z."/>
            <person name="Hegedus B."/>
            <person name="Baldrian P."/>
            <person name="Stursova M."/>
            <person name="Weitz H."/>
            <person name="Taylor A."/>
            <person name="Grigoriev I.V."/>
            <person name="Nagy L.G."/>
            <person name="Martin F."/>
            <person name="Kauserud H."/>
        </authorList>
    </citation>
    <scope>NUCLEOTIDE SEQUENCE</scope>
    <source>
        <strain evidence="2">CBHHK067</strain>
    </source>
</reference>
<dbReference type="EMBL" id="JARKIE010000498">
    <property type="protein sequence ID" value="KAJ7632020.1"/>
    <property type="molecule type" value="Genomic_DNA"/>
</dbReference>
<sequence>MGSMLVDHVHTTGTDNVPNMEPFDDTFDDTFISLGTFTENNVVDDTAISVKDSDEEYEGSNTDTVSDGSEEEDDDLDAAVSHVVLTVKISPKFPNPFEVPYKNGTQDLNGIMLCTDFDDFFITAAAQKDTRLSLMSNIGYALISDVSQHIKASKAKNRGKGEVKPFSISLIDLSKAAKSGAGKKGKKSKSEERGNDQPTPALKEHKLAAIKWSSMNPPKTSVLMQAMPSRKEPRIMLPTLL</sequence>
<proteinExistence type="predicted"/>
<accession>A0AAD7BVQ0</accession>
<comment type="caution">
    <text evidence="2">The sequence shown here is derived from an EMBL/GenBank/DDBJ whole genome shotgun (WGS) entry which is preliminary data.</text>
</comment>